<dbReference type="RefSeq" id="WP_341371470.1">
    <property type="nucleotide sequence ID" value="NZ_JBBPCO010000012.1"/>
</dbReference>
<dbReference type="PANTHER" id="PTHR33279">
    <property type="entry name" value="SULFUR CARRIER PROTEIN YEDF-RELATED"/>
    <property type="match status" value="1"/>
</dbReference>
<dbReference type="Gene3D" id="3.30.110.40">
    <property type="entry name" value="TusA-like domain"/>
    <property type="match status" value="1"/>
</dbReference>
<dbReference type="CDD" id="cd00291">
    <property type="entry name" value="SirA_YedF_YeeD"/>
    <property type="match status" value="1"/>
</dbReference>
<comment type="similarity">
    <text evidence="1">Belongs to the sulfur carrier protein TusA family.</text>
</comment>
<evidence type="ECO:0000259" key="2">
    <source>
        <dbReference type="PROSITE" id="PS01148"/>
    </source>
</evidence>
<evidence type="ECO:0000313" key="4">
    <source>
        <dbReference type="Proteomes" id="UP001446205"/>
    </source>
</evidence>
<protein>
    <submittedName>
        <fullName evidence="3">Sulfurtransferase TusA family protein</fullName>
    </submittedName>
</protein>
<gene>
    <name evidence="3" type="ORF">WOB96_11655</name>
</gene>
<evidence type="ECO:0000313" key="3">
    <source>
        <dbReference type="EMBL" id="MEK8090413.1"/>
    </source>
</evidence>
<evidence type="ECO:0000256" key="1">
    <source>
        <dbReference type="ARBA" id="ARBA00008984"/>
    </source>
</evidence>
<accession>A0ABU9DA52</accession>
<comment type="caution">
    <text evidence="3">The sequence shown here is derived from an EMBL/GenBank/DDBJ whole genome shotgun (WGS) entry which is preliminary data.</text>
</comment>
<name>A0ABU9DA52_9PROT</name>
<dbReference type="PANTHER" id="PTHR33279:SF6">
    <property type="entry name" value="SULFUR CARRIER PROTEIN YEDF-RELATED"/>
    <property type="match status" value="1"/>
</dbReference>
<proteinExistence type="inferred from homology"/>
<dbReference type="SUPFAM" id="SSF64307">
    <property type="entry name" value="SirA-like"/>
    <property type="match status" value="1"/>
</dbReference>
<dbReference type="PROSITE" id="PS01148">
    <property type="entry name" value="UPF0033"/>
    <property type="match status" value="1"/>
</dbReference>
<dbReference type="InterPro" id="IPR001455">
    <property type="entry name" value="TusA-like"/>
</dbReference>
<dbReference type="EMBL" id="JBBPCO010000012">
    <property type="protein sequence ID" value="MEK8090413.1"/>
    <property type="molecule type" value="Genomic_DNA"/>
</dbReference>
<dbReference type="InterPro" id="IPR036868">
    <property type="entry name" value="TusA-like_sf"/>
</dbReference>
<organism evidence="3 4">
    <name type="scientific">Thermithiobacillus plumbiphilus</name>
    <dbReference type="NCBI Taxonomy" id="1729899"/>
    <lineage>
        <taxon>Bacteria</taxon>
        <taxon>Pseudomonadati</taxon>
        <taxon>Pseudomonadota</taxon>
        <taxon>Acidithiobacillia</taxon>
        <taxon>Acidithiobacillales</taxon>
        <taxon>Thermithiobacillaceae</taxon>
        <taxon>Thermithiobacillus</taxon>
    </lineage>
</organism>
<feature type="domain" description="UPF0033" evidence="2">
    <location>
        <begin position="8"/>
        <end position="32"/>
    </location>
</feature>
<dbReference type="Proteomes" id="UP001446205">
    <property type="component" value="Unassembled WGS sequence"/>
</dbReference>
<sequence length="76" mass="8288">MVQEDKLLDARGLNCPLPILRTKKALGELSAGQVLKIVATDPGAVKDFEAFSKQTKNPLLEHSEAGGEYTFFIQKA</sequence>
<reference evidence="3 4" key="1">
    <citation type="submission" date="2024-04" db="EMBL/GenBank/DDBJ databases">
        <authorList>
            <person name="Abashina T."/>
            <person name="Shaikin A."/>
        </authorList>
    </citation>
    <scope>NUCLEOTIDE SEQUENCE [LARGE SCALE GENOMIC DNA]</scope>
    <source>
        <strain evidence="3 4">AAFK</strain>
    </source>
</reference>
<keyword evidence="4" id="KW-1185">Reference proteome</keyword>
<dbReference type="Pfam" id="PF01206">
    <property type="entry name" value="TusA"/>
    <property type="match status" value="1"/>
</dbReference>